<feature type="compositionally biased region" description="Basic and acidic residues" evidence="1">
    <location>
        <begin position="156"/>
        <end position="168"/>
    </location>
</feature>
<dbReference type="PANTHER" id="PTHR23232:SF157">
    <property type="entry name" value="ZINC FINGER PROTEIN 525"/>
    <property type="match status" value="1"/>
</dbReference>
<dbReference type="InterPro" id="IPR001909">
    <property type="entry name" value="KRAB"/>
</dbReference>
<dbReference type="Gene3D" id="6.10.140.140">
    <property type="match status" value="1"/>
</dbReference>
<dbReference type="PROSITE" id="PS50805">
    <property type="entry name" value="KRAB"/>
    <property type="match status" value="1"/>
</dbReference>
<dbReference type="CDD" id="cd07765">
    <property type="entry name" value="KRAB_A-box"/>
    <property type="match status" value="1"/>
</dbReference>
<keyword evidence="3" id="KW-1185">Reference proteome</keyword>
<dbReference type="InterPro" id="IPR036051">
    <property type="entry name" value="KRAB_dom_sf"/>
</dbReference>
<gene>
    <name evidence="4" type="primary">ZNF30</name>
</gene>
<reference evidence="4" key="1">
    <citation type="submission" date="2025-08" db="UniProtKB">
        <authorList>
            <consortium name="RefSeq"/>
        </authorList>
    </citation>
    <scope>IDENTIFICATION</scope>
    <source>
        <tissue evidence="4">Blood</tissue>
    </source>
</reference>
<name>A0ABM4JC16_EQUPR</name>
<dbReference type="SUPFAM" id="SSF109640">
    <property type="entry name" value="KRAB domain (Kruppel-associated box)"/>
    <property type="match status" value="1"/>
</dbReference>
<protein>
    <submittedName>
        <fullName evidence="4">Zinc finger protein 30 isoform X3</fullName>
    </submittedName>
</protein>
<accession>A0ABM4JC16</accession>
<evidence type="ECO:0000313" key="3">
    <source>
        <dbReference type="Proteomes" id="UP001652662"/>
    </source>
</evidence>
<evidence type="ECO:0000259" key="2">
    <source>
        <dbReference type="PROSITE" id="PS50805"/>
    </source>
</evidence>
<organism evidence="3 4">
    <name type="scientific">Equus przewalskii</name>
    <name type="common">Przewalski's horse</name>
    <name type="synonym">Equus caballus przewalskii</name>
    <dbReference type="NCBI Taxonomy" id="9798"/>
    <lineage>
        <taxon>Eukaryota</taxon>
        <taxon>Metazoa</taxon>
        <taxon>Chordata</taxon>
        <taxon>Craniata</taxon>
        <taxon>Vertebrata</taxon>
        <taxon>Euteleostomi</taxon>
        <taxon>Mammalia</taxon>
        <taxon>Eutheria</taxon>
        <taxon>Laurasiatheria</taxon>
        <taxon>Perissodactyla</taxon>
        <taxon>Equidae</taxon>
        <taxon>Equus</taxon>
    </lineage>
</organism>
<feature type="region of interest" description="Disordered" evidence="1">
    <location>
        <begin position="156"/>
        <end position="177"/>
    </location>
</feature>
<evidence type="ECO:0000313" key="4">
    <source>
        <dbReference type="RefSeq" id="XP_070413471.1"/>
    </source>
</evidence>
<dbReference type="Proteomes" id="UP001652662">
    <property type="component" value="Chromosome 9"/>
</dbReference>
<dbReference type="InterPro" id="IPR050169">
    <property type="entry name" value="Krueppel_C2H2_ZnF"/>
</dbReference>
<dbReference type="GeneID" id="103547713"/>
<dbReference type="PANTHER" id="PTHR23232">
    <property type="entry name" value="KRAB DOMAIN C2H2 ZINC FINGER"/>
    <property type="match status" value="1"/>
</dbReference>
<evidence type="ECO:0000256" key="1">
    <source>
        <dbReference type="SAM" id="MobiDB-lite"/>
    </source>
</evidence>
<dbReference type="Pfam" id="PF01352">
    <property type="entry name" value="KRAB"/>
    <property type="match status" value="1"/>
</dbReference>
<sequence length="177" mass="19941">MQMSLPKKQAWRENLLLRRLLPASRRSAAARVQLPAAWVTALGIRLESLCSSPGFSGFSRVCTSPVERPQGRLTGSHVSKSMAHFQGSVTFGDVAVAFSQQEWASLDPAQRALYRDVMLETYSHLASLGHSVSKPHVITFLEQWKEPWVVVRKEQRQRQTEMDSRPDLAHGPWFADT</sequence>
<feature type="domain" description="KRAB" evidence="2">
    <location>
        <begin position="89"/>
        <end position="160"/>
    </location>
</feature>
<dbReference type="SMART" id="SM00349">
    <property type="entry name" value="KRAB"/>
    <property type="match status" value="1"/>
</dbReference>
<dbReference type="RefSeq" id="XP_070413471.1">
    <property type="nucleotide sequence ID" value="XM_070557370.1"/>
</dbReference>
<proteinExistence type="predicted"/>